<accession>A0AA88RB74</accession>
<dbReference type="InterPro" id="IPR039298">
    <property type="entry name" value="ACOT13"/>
</dbReference>
<sequence length="239" mass="26049">GALVPKSTGLTTKNLHQVAEFFDGIGTSQTIPPTLNTKDSYSHFIRTLLKPDHIKRGLMERRSISSNNAEKIVSKEVRELVADFFERVGLHAIIPTSCDGRGFYVDLVRGVLKVDRVERGKVSCIVSVKPVVTNTYGGLHGGAVAAVTELVSIACARTVVGKDKELFLGEMSMSYLSAAPRNAQVMVDASVVRSGRNLTVIAVEFRLKESGQLAYTSRATFYNLPLASSTVKLFDIIHH</sequence>
<dbReference type="EMBL" id="JAVXUO010001279">
    <property type="protein sequence ID" value="KAK2983967.1"/>
    <property type="molecule type" value="Genomic_DNA"/>
</dbReference>
<dbReference type="PANTHER" id="PTHR21660">
    <property type="entry name" value="THIOESTERASE SUPERFAMILY MEMBER-RELATED"/>
    <property type="match status" value="1"/>
</dbReference>
<dbReference type="CDD" id="cd03443">
    <property type="entry name" value="PaaI_thioesterase"/>
    <property type="match status" value="1"/>
</dbReference>
<evidence type="ECO:0000313" key="3">
    <source>
        <dbReference type="EMBL" id="KAK2983967.1"/>
    </source>
</evidence>
<protein>
    <recommendedName>
        <fullName evidence="2">Thioesterase domain-containing protein</fullName>
    </recommendedName>
</protein>
<comment type="caution">
    <text evidence="3">The sequence shown here is derived from an EMBL/GenBank/DDBJ whole genome shotgun (WGS) entry which is preliminary data.</text>
</comment>
<dbReference type="SUPFAM" id="SSF54637">
    <property type="entry name" value="Thioesterase/thiol ester dehydrase-isomerase"/>
    <property type="match status" value="1"/>
</dbReference>
<dbReference type="GO" id="GO:0047617">
    <property type="term" value="F:fatty acyl-CoA hydrolase activity"/>
    <property type="evidence" value="ECO:0007669"/>
    <property type="project" value="InterPro"/>
</dbReference>
<evidence type="ECO:0000313" key="4">
    <source>
        <dbReference type="Proteomes" id="UP001187471"/>
    </source>
</evidence>
<name>A0AA88RB74_9ASTE</name>
<proteinExistence type="inferred from homology"/>
<feature type="non-terminal residue" evidence="3">
    <location>
        <position position="1"/>
    </location>
</feature>
<dbReference type="AlphaFoldDB" id="A0AA88RB74"/>
<dbReference type="Gene3D" id="3.10.129.10">
    <property type="entry name" value="Hotdog Thioesterase"/>
    <property type="match status" value="1"/>
</dbReference>
<evidence type="ECO:0000259" key="2">
    <source>
        <dbReference type="Pfam" id="PF03061"/>
    </source>
</evidence>
<dbReference type="Pfam" id="PF03061">
    <property type="entry name" value="4HBT"/>
    <property type="match status" value="1"/>
</dbReference>
<gene>
    <name evidence="3" type="ORF">RJ640_027292</name>
</gene>
<dbReference type="InterPro" id="IPR006683">
    <property type="entry name" value="Thioestr_dom"/>
</dbReference>
<dbReference type="PANTHER" id="PTHR21660:SF12">
    <property type="entry name" value="OS07G0462700 PROTEIN"/>
    <property type="match status" value="1"/>
</dbReference>
<evidence type="ECO:0000256" key="1">
    <source>
        <dbReference type="ARBA" id="ARBA00008324"/>
    </source>
</evidence>
<comment type="similarity">
    <text evidence="1">Belongs to the thioesterase PaaI family.</text>
</comment>
<dbReference type="InterPro" id="IPR029069">
    <property type="entry name" value="HotDog_dom_sf"/>
</dbReference>
<organism evidence="3 4">
    <name type="scientific">Escallonia rubra</name>
    <dbReference type="NCBI Taxonomy" id="112253"/>
    <lineage>
        <taxon>Eukaryota</taxon>
        <taxon>Viridiplantae</taxon>
        <taxon>Streptophyta</taxon>
        <taxon>Embryophyta</taxon>
        <taxon>Tracheophyta</taxon>
        <taxon>Spermatophyta</taxon>
        <taxon>Magnoliopsida</taxon>
        <taxon>eudicotyledons</taxon>
        <taxon>Gunneridae</taxon>
        <taxon>Pentapetalae</taxon>
        <taxon>asterids</taxon>
        <taxon>campanulids</taxon>
        <taxon>Escalloniales</taxon>
        <taxon>Escalloniaceae</taxon>
        <taxon>Escallonia</taxon>
    </lineage>
</organism>
<feature type="domain" description="Thioesterase" evidence="2">
    <location>
        <begin position="136"/>
        <end position="212"/>
    </location>
</feature>
<dbReference type="Proteomes" id="UP001187471">
    <property type="component" value="Unassembled WGS sequence"/>
</dbReference>
<reference evidence="3" key="1">
    <citation type="submission" date="2022-12" db="EMBL/GenBank/DDBJ databases">
        <title>Draft genome assemblies for two species of Escallonia (Escalloniales).</title>
        <authorList>
            <person name="Chanderbali A."/>
            <person name="Dervinis C."/>
            <person name="Anghel I."/>
            <person name="Soltis D."/>
            <person name="Soltis P."/>
            <person name="Zapata F."/>
        </authorList>
    </citation>
    <scope>NUCLEOTIDE SEQUENCE</scope>
    <source>
        <strain evidence="3">UCBG92.1500</strain>
        <tissue evidence="3">Leaf</tissue>
    </source>
</reference>
<keyword evidence="4" id="KW-1185">Reference proteome</keyword>